<evidence type="ECO:0000259" key="18">
    <source>
        <dbReference type="PROSITE" id="PS51462"/>
    </source>
</evidence>
<keyword evidence="5" id="KW-0479">Metal-binding</keyword>
<dbReference type="Proteomes" id="UP000287746">
    <property type="component" value="Unassembled WGS sequence"/>
</dbReference>
<proteinExistence type="inferred from homology"/>
<dbReference type="InterPro" id="IPR000086">
    <property type="entry name" value="NUDIX_hydrolase_dom"/>
</dbReference>
<dbReference type="PANTHER" id="PTHR47707:SF1">
    <property type="entry name" value="NUDIX HYDROLASE FAMILY PROTEIN"/>
    <property type="match status" value="1"/>
</dbReference>
<dbReference type="EMBL" id="QQYZ01000005">
    <property type="protein sequence ID" value="RSY87512.1"/>
    <property type="molecule type" value="Genomic_DNA"/>
</dbReference>
<dbReference type="PROSITE" id="PS51462">
    <property type="entry name" value="NUDIX"/>
    <property type="match status" value="1"/>
</dbReference>
<comment type="catalytic activity">
    <reaction evidence="11">
        <text>8-oxo-GTP + H2O = 8-oxo-GMP + diphosphate + H(+)</text>
        <dbReference type="Rhea" id="RHEA:67616"/>
        <dbReference type="ChEBI" id="CHEBI:15377"/>
        <dbReference type="ChEBI" id="CHEBI:15378"/>
        <dbReference type="ChEBI" id="CHEBI:33019"/>
        <dbReference type="ChEBI" id="CHEBI:143553"/>
        <dbReference type="ChEBI" id="CHEBI:145694"/>
    </reaction>
</comment>
<dbReference type="OrthoDB" id="9810648at2"/>
<dbReference type="InterPro" id="IPR047127">
    <property type="entry name" value="MutT-like"/>
</dbReference>
<dbReference type="InterPro" id="IPR020084">
    <property type="entry name" value="NUDIX_hydrolase_CS"/>
</dbReference>
<dbReference type="GO" id="GO:0046872">
    <property type="term" value="F:metal ion binding"/>
    <property type="evidence" value="ECO:0007669"/>
    <property type="project" value="UniProtKB-KW"/>
</dbReference>
<keyword evidence="6" id="KW-0227">DNA damage</keyword>
<dbReference type="InterPro" id="IPR020476">
    <property type="entry name" value="Nudix_hydrolase"/>
</dbReference>
<dbReference type="PRINTS" id="PR00502">
    <property type="entry name" value="NUDIXFAMILY"/>
</dbReference>
<comment type="catalytic activity">
    <reaction evidence="10">
        <text>8-oxo-dGTP + H2O = 8-oxo-dGMP + diphosphate + H(+)</text>
        <dbReference type="Rhea" id="RHEA:31575"/>
        <dbReference type="ChEBI" id="CHEBI:15377"/>
        <dbReference type="ChEBI" id="CHEBI:15378"/>
        <dbReference type="ChEBI" id="CHEBI:33019"/>
        <dbReference type="ChEBI" id="CHEBI:63224"/>
        <dbReference type="ChEBI" id="CHEBI:77896"/>
        <dbReference type="EC" id="3.6.1.55"/>
    </reaction>
</comment>
<evidence type="ECO:0000256" key="17">
    <source>
        <dbReference type="RuleBase" id="RU003476"/>
    </source>
</evidence>
<comment type="cofactor">
    <cofactor evidence="1">
        <name>Mg(2+)</name>
        <dbReference type="ChEBI" id="CHEBI:18420"/>
    </cofactor>
</comment>
<evidence type="ECO:0000256" key="10">
    <source>
        <dbReference type="ARBA" id="ARBA00035861"/>
    </source>
</evidence>
<evidence type="ECO:0000313" key="22">
    <source>
        <dbReference type="Proteomes" id="UP000287746"/>
    </source>
</evidence>
<dbReference type="Gene3D" id="3.90.79.10">
    <property type="entry name" value="Nucleoside Triphosphate Pyrophosphohydrolase"/>
    <property type="match status" value="1"/>
</dbReference>
<evidence type="ECO:0000256" key="8">
    <source>
        <dbReference type="ARBA" id="ARBA00022842"/>
    </source>
</evidence>
<dbReference type="GO" id="GO:0006281">
    <property type="term" value="P:DNA repair"/>
    <property type="evidence" value="ECO:0007669"/>
    <property type="project" value="UniProtKB-KW"/>
</dbReference>
<keyword evidence="8" id="KW-0460">Magnesium</keyword>
<dbReference type="GO" id="GO:0008413">
    <property type="term" value="F:8-oxo-7,8-dihydroguanosine triphosphate pyrophosphatase activity"/>
    <property type="evidence" value="ECO:0007669"/>
    <property type="project" value="TreeGrafter"/>
</dbReference>
<comment type="caution">
    <text evidence="20">The sequence shown here is derived from an EMBL/GenBank/DDBJ whole genome shotgun (WGS) entry which is preliminary data.</text>
</comment>
<feature type="domain" description="Nudix hydrolase" evidence="18">
    <location>
        <begin position="17"/>
        <end position="144"/>
    </location>
</feature>
<evidence type="ECO:0000256" key="2">
    <source>
        <dbReference type="ARBA" id="ARBA00005582"/>
    </source>
</evidence>
<evidence type="ECO:0000256" key="16">
    <source>
        <dbReference type="ARBA" id="ARBA00042798"/>
    </source>
</evidence>
<evidence type="ECO:0000313" key="20">
    <source>
        <dbReference type="EMBL" id="RSY87512.1"/>
    </source>
</evidence>
<protein>
    <recommendedName>
        <fullName evidence="13">8-oxo-dGTP diphosphatase</fullName>
        <ecNumber evidence="12">3.6.1.55</ecNumber>
    </recommendedName>
    <alternativeName>
        <fullName evidence="16">7,8-dihydro-8-oxoguanine-triphosphatase</fullName>
    </alternativeName>
    <alternativeName>
        <fullName evidence="15">Mutator protein MutT</fullName>
    </alternativeName>
    <alternativeName>
        <fullName evidence="14">dGTP pyrophosphohydrolase</fullName>
    </alternativeName>
</protein>
<dbReference type="Pfam" id="PF00293">
    <property type="entry name" value="NUDIX"/>
    <property type="match status" value="1"/>
</dbReference>
<evidence type="ECO:0000256" key="9">
    <source>
        <dbReference type="ARBA" id="ARBA00023204"/>
    </source>
</evidence>
<evidence type="ECO:0000256" key="4">
    <source>
        <dbReference type="ARBA" id="ARBA00022705"/>
    </source>
</evidence>
<name>A0A430G5R6_9SPHN</name>
<evidence type="ECO:0000256" key="5">
    <source>
        <dbReference type="ARBA" id="ARBA00022723"/>
    </source>
</evidence>
<sequence>MSMPDSSHSDSEDKPREILMVVAAALVDGDGRVLVQQRPPGKPMAGLWEFPGGKVDPGELPEAALCRELEEELGICVERACLAPATFASESLGDRHLLLLLYALRKWSGVPQAHHATALKWVRPLELHRLEMPPADKPLIGLLEALI</sequence>
<evidence type="ECO:0000313" key="21">
    <source>
        <dbReference type="Proteomes" id="UP000286681"/>
    </source>
</evidence>
<dbReference type="GO" id="GO:0044715">
    <property type="term" value="F:8-oxo-dGDP phosphatase activity"/>
    <property type="evidence" value="ECO:0007669"/>
    <property type="project" value="TreeGrafter"/>
</dbReference>
<evidence type="ECO:0000256" key="3">
    <source>
        <dbReference type="ARBA" id="ARBA00022457"/>
    </source>
</evidence>
<keyword evidence="4" id="KW-0235">DNA replication</keyword>
<dbReference type="GO" id="GO:0006260">
    <property type="term" value="P:DNA replication"/>
    <property type="evidence" value="ECO:0007669"/>
    <property type="project" value="UniProtKB-KW"/>
</dbReference>
<evidence type="ECO:0000256" key="1">
    <source>
        <dbReference type="ARBA" id="ARBA00001946"/>
    </source>
</evidence>
<dbReference type="EC" id="3.6.1.55" evidence="12"/>
<evidence type="ECO:0000256" key="6">
    <source>
        <dbReference type="ARBA" id="ARBA00022763"/>
    </source>
</evidence>
<accession>A0A430G5R6</accession>
<dbReference type="RefSeq" id="WP_083629772.1">
    <property type="nucleotide sequence ID" value="NZ_JAQQGM010000001.1"/>
</dbReference>
<reference evidence="21 22" key="1">
    <citation type="submission" date="2018-07" db="EMBL/GenBank/DDBJ databases">
        <title>Genomic and Epidemiologic Investigation of an Indolent Hospital Outbreak.</title>
        <authorList>
            <person name="Johnson R.C."/>
            <person name="Deming C."/>
            <person name="Conlan S."/>
            <person name="Zellmer C.J."/>
            <person name="Michelin A.V."/>
            <person name="Lee-Lin S."/>
            <person name="Thomas P.J."/>
            <person name="Park M."/>
            <person name="Weingarten R.A."/>
            <person name="Less J."/>
            <person name="Dekker J.P."/>
            <person name="Frank K.M."/>
            <person name="Musser K.A."/>
            <person name="Mcquiston J.R."/>
            <person name="Henderson D.K."/>
            <person name="Lau A.F."/>
            <person name="Palmore T.N."/>
            <person name="Segre J.A."/>
        </authorList>
    </citation>
    <scope>NUCLEOTIDE SEQUENCE [LARGE SCALE GENOMIC DNA]</scope>
    <source>
        <strain evidence="20 22">SK-CDC1_0717</strain>
        <strain evidence="19 21">SK-NIH.Env10_0317</strain>
    </source>
</reference>
<keyword evidence="7 17" id="KW-0378">Hydrolase</keyword>
<keyword evidence="9" id="KW-0234">DNA repair</keyword>
<evidence type="ECO:0000256" key="13">
    <source>
        <dbReference type="ARBA" id="ARBA00040794"/>
    </source>
</evidence>
<gene>
    <name evidence="19" type="ORF">CA257_10635</name>
    <name evidence="20" type="ORF">DAH66_07735</name>
</gene>
<organism evidence="20 22">
    <name type="scientific">Sphingomonas koreensis</name>
    <dbReference type="NCBI Taxonomy" id="93064"/>
    <lineage>
        <taxon>Bacteria</taxon>
        <taxon>Pseudomonadati</taxon>
        <taxon>Pseudomonadota</taxon>
        <taxon>Alphaproteobacteria</taxon>
        <taxon>Sphingomonadales</taxon>
        <taxon>Sphingomonadaceae</taxon>
        <taxon>Sphingomonas</taxon>
    </lineage>
</organism>
<dbReference type="GO" id="GO:0044716">
    <property type="term" value="F:8-oxo-GDP phosphatase activity"/>
    <property type="evidence" value="ECO:0007669"/>
    <property type="project" value="TreeGrafter"/>
</dbReference>
<dbReference type="PANTHER" id="PTHR47707">
    <property type="entry name" value="8-OXO-DGTP DIPHOSPHATASE"/>
    <property type="match status" value="1"/>
</dbReference>
<dbReference type="PROSITE" id="PS00893">
    <property type="entry name" value="NUDIX_BOX"/>
    <property type="match status" value="1"/>
</dbReference>
<evidence type="ECO:0000256" key="14">
    <source>
        <dbReference type="ARBA" id="ARBA00041592"/>
    </source>
</evidence>
<evidence type="ECO:0000256" key="11">
    <source>
        <dbReference type="ARBA" id="ARBA00036904"/>
    </source>
</evidence>
<evidence type="ECO:0000256" key="7">
    <source>
        <dbReference type="ARBA" id="ARBA00022801"/>
    </source>
</evidence>
<dbReference type="Proteomes" id="UP000286681">
    <property type="component" value="Unassembled WGS sequence"/>
</dbReference>
<dbReference type="AlphaFoldDB" id="A0A430G5R6"/>
<dbReference type="CDD" id="cd03425">
    <property type="entry name" value="NUDIX_MutT_NudA_like"/>
    <property type="match status" value="1"/>
</dbReference>
<keyword evidence="3" id="KW-0515">Mutator protein</keyword>
<evidence type="ECO:0000256" key="15">
    <source>
        <dbReference type="ARBA" id="ARBA00041979"/>
    </source>
</evidence>
<dbReference type="EMBL" id="QQWO01000007">
    <property type="protein sequence ID" value="RSV03649.1"/>
    <property type="molecule type" value="Genomic_DNA"/>
</dbReference>
<comment type="similarity">
    <text evidence="2 17">Belongs to the Nudix hydrolase family.</text>
</comment>
<dbReference type="InterPro" id="IPR015797">
    <property type="entry name" value="NUDIX_hydrolase-like_dom_sf"/>
</dbReference>
<dbReference type="SUPFAM" id="SSF55811">
    <property type="entry name" value="Nudix"/>
    <property type="match status" value="1"/>
</dbReference>
<dbReference type="GO" id="GO:0035539">
    <property type="term" value="F:8-oxo-7,8-dihydrodeoxyguanosine triphosphate pyrophosphatase activity"/>
    <property type="evidence" value="ECO:0007669"/>
    <property type="project" value="UniProtKB-EC"/>
</dbReference>
<evidence type="ECO:0000256" key="12">
    <source>
        <dbReference type="ARBA" id="ARBA00038905"/>
    </source>
</evidence>
<evidence type="ECO:0000313" key="19">
    <source>
        <dbReference type="EMBL" id="RSV03649.1"/>
    </source>
</evidence>